<keyword evidence="7 9" id="KW-0472">Membrane</keyword>
<dbReference type="NCBIfam" id="TIGR01972">
    <property type="entry name" value="NDH_I_M"/>
    <property type="match status" value="1"/>
</dbReference>
<feature type="transmembrane region" description="Helical" evidence="9">
    <location>
        <begin position="333"/>
        <end position="350"/>
    </location>
</feature>
<feature type="transmembrane region" description="Helical" evidence="9">
    <location>
        <begin position="205"/>
        <end position="224"/>
    </location>
</feature>
<name>A0A8E6BA75_9BACT</name>
<evidence type="ECO:0000259" key="11">
    <source>
        <dbReference type="Pfam" id="PF01059"/>
    </source>
</evidence>
<dbReference type="InterPro" id="IPR000260">
    <property type="entry name" value="NADH4_N"/>
</dbReference>
<dbReference type="GO" id="GO:0003954">
    <property type="term" value="F:NADH dehydrogenase activity"/>
    <property type="evidence" value="ECO:0007669"/>
    <property type="project" value="TreeGrafter"/>
</dbReference>
<evidence type="ECO:0000256" key="6">
    <source>
        <dbReference type="ARBA" id="ARBA00023027"/>
    </source>
</evidence>
<sequence length="624" mass="69859">MQEYDLMMMSLLIFLPSAFGLLLLLIPRKFEEPIKWFALFGAAFTLMLSLFLLIDYYSLLDSKLDPNGRPMQSPEGTLEWRAMEAHIAAAKDVPGPRLSRDWVARYKWIEHYDINYALGIDGISLPLIILTAVVIFLSIIASWKIQKNLKFYLSMILLLETGVLGTFLAIDFFLFYVFYEIMLIPMYFLIGLWGGARRKYAALKFFIYTQTGGVLILIAMIFCYSTDLQDFVDSNIVKAKKEDLKKTALDVENKKLSDTEALARVEVHTFDLAIISRAGQAAAVRLFGKEDFLSPWKPLADQRLEKERFHLLGPGVSLEEAKKRFHQPFFRPAYQYLLFALLFIGFAVKVPTVPLHSWLPDAHVEAPTPVSMILAGILLKLGGYGLLRLAYPICPFAAEQLSFWVGLIGVSGIVWGAFVAMGQSDFKKMLAYSSVSHMGYVVLGIAAWSGGLGAKYWAMSVNGAIFQMVAHGISSAGMFFVVGVICDRAHHRDLNRFGGIWGMMPLYGGLSAILFFASMGLPGLCGFVGEFCIMMGSWQFHPGFAIAAILITIITASYLLWTWQRVFMGTKKFEALYPDVSLREAIVLLCFVVLAIALGVYPNLMFSWSEPSAINLVESLSRLK</sequence>
<keyword evidence="4" id="KW-1278">Translocase</keyword>
<proteinExistence type="inferred from homology"/>
<keyword evidence="5 9" id="KW-1133">Transmembrane helix</keyword>
<evidence type="ECO:0000313" key="13">
    <source>
        <dbReference type="Proteomes" id="UP000676194"/>
    </source>
</evidence>
<feature type="transmembrane region" description="Helical" evidence="9">
    <location>
        <begin position="403"/>
        <end position="420"/>
    </location>
</feature>
<dbReference type="AlphaFoldDB" id="A0A8E6BA75"/>
<dbReference type="GO" id="GO:0012505">
    <property type="term" value="C:endomembrane system"/>
    <property type="evidence" value="ECO:0007669"/>
    <property type="project" value="UniProtKB-SubCell"/>
</dbReference>
<dbReference type="GO" id="GO:0016020">
    <property type="term" value="C:membrane"/>
    <property type="evidence" value="ECO:0007669"/>
    <property type="project" value="UniProtKB-SubCell"/>
</dbReference>
<feature type="transmembrane region" description="Helical" evidence="9">
    <location>
        <begin position="37"/>
        <end position="59"/>
    </location>
</feature>
<evidence type="ECO:0000256" key="2">
    <source>
        <dbReference type="ARBA" id="ARBA00009025"/>
    </source>
</evidence>
<evidence type="ECO:0000256" key="5">
    <source>
        <dbReference type="ARBA" id="ARBA00022989"/>
    </source>
</evidence>
<keyword evidence="13" id="KW-1185">Reference proteome</keyword>
<evidence type="ECO:0000256" key="4">
    <source>
        <dbReference type="ARBA" id="ARBA00022967"/>
    </source>
</evidence>
<dbReference type="GO" id="GO:0042773">
    <property type="term" value="P:ATP synthesis coupled electron transport"/>
    <property type="evidence" value="ECO:0007669"/>
    <property type="project" value="InterPro"/>
</dbReference>
<feature type="transmembrane region" description="Helical" evidence="9">
    <location>
        <begin position="464"/>
        <end position="485"/>
    </location>
</feature>
<feature type="transmembrane region" description="Helical" evidence="9">
    <location>
        <begin position="582"/>
        <end position="601"/>
    </location>
</feature>
<protein>
    <submittedName>
        <fullName evidence="12">NADH-quinone oxidoreductase subunit M</fullName>
    </submittedName>
</protein>
<dbReference type="EMBL" id="CP074694">
    <property type="protein sequence ID" value="QVL33245.1"/>
    <property type="molecule type" value="Genomic_DNA"/>
</dbReference>
<dbReference type="Pfam" id="PF01059">
    <property type="entry name" value="Oxidored_q5_N"/>
    <property type="match status" value="1"/>
</dbReference>
<reference evidence="12" key="1">
    <citation type="submission" date="2021-05" db="EMBL/GenBank/DDBJ databases">
        <title>Complete genome sequence of the cellulolytic planctomycete Telmatocola sphagniphila SP2T and characterization of the first cellulase from planctomycetes.</title>
        <authorList>
            <person name="Rakitin A.L."/>
            <person name="Beletsky A.V."/>
            <person name="Naumoff D.G."/>
            <person name="Kulichevskaya I.S."/>
            <person name="Mardanov A.V."/>
            <person name="Ravin N.V."/>
            <person name="Dedysh S.N."/>
        </authorList>
    </citation>
    <scope>NUCLEOTIDE SEQUENCE</scope>
    <source>
        <strain evidence="12">SP2T</strain>
    </source>
</reference>
<dbReference type="GO" id="GO:0008137">
    <property type="term" value="F:NADH dehydrogenase (ubiquinone) activity"/>
    <property type="evidence" value="ECO:0007669"/>
    <property type="project" value="InterPro"/>
</dbReference>
<feature type="domain" description="NADH:quinone oxidoreductase/Mrp antiporter transmembrane" evidence="10">
    <location>
        <begin position="334"/>
        <end position="554"/>
    </location>
</feature>
<feature type="transmembrane region" description="Helical" evidence="9">
    <location>
        <begin position="370"/>
        <end position="391"/>
    </location>
</feature>
<dbReference type="PANTHER" id="PTHR43507">
    <property type="entry name" value="NADH-UBIQUINONE OXIDOREDUCTASE CHAIN 4"/>
    <property type="match status" value="1"/>
</dbReference>
<dbReference type="Pfam" id="PF00361">
    <property type="entry name" value="Proton_antipo_M"/>
    <property type="match status" value="2"/>
</dbReference>
<feature type="transmembrane region" description="Helical" evidence="9">
    <location>
        <begin position="176"/>
        <end position="193"/>
    </location>
</feature>
<gene>
    <name evidence="12" type="ORF">KIH39_04830</name>
</gene>
<feature type="transmembrane region" description="Helical" evidence="9">
    <location>
        <begin position="506"/>
        <end position="529"/>
    </location>
</feature>
<comment type="subcellular location">
    <subcellularLocation>
        <location evidence="1">Endomembrane system</location>
        <topology evidence="1">Multi-pass membrane protein</topology>
    </subcellularLocation>
    <subcellularLocation>
        <location evidence="8">Membrane</location>
        <topology evidence="8">Multi-pass membrane protein</topology>
    </subcellularLocation>
</comment>
<evidence type="ECO:0000313" key="12">
    <source>
        <dbReference type="EMBL" id="QVL33245.1"/>
    </source>
</evidence>
<feature type="transmembrane region" description="Helical" evidence="9">
    <location>
        <begin position="116"/>
        <end position="139"/>
    </location>
</feature>
<dbReference type="RefSeq" id="WP_213498135.1">
    <property type="nucleotide sequence ID" value="NZ_CP074694.1"/>
</dbReference>
<dbReference type="Proteomes" id="UP000676194">
    <property type="component" value="Chromosome"/>
</dbReference>
<evidence type="ECO:0000259" key="10">
    <source>
        <dbReference type="Pfam" id="PF00361"/>
    </source>
</evidence>
<accession>A0A8E6BA75</accession>
<keyword evidence="6" id="KW-0520">NAD</keyword>
<comment type="similarity">
    <text evidence="2">Belongs to the complex I subunit 4 family.</text>
</comment>
<evidence type="ECO:0000256" key="3">
    <source>
        <dbReference type="ARBA" id="ARBA00022692"/>
    </source>
</evidence>
<organism evidence="12 13">
    <name type="scientific">Telmatocola sphagniphila</name>
    <dbReference type="NCBI Taxonomy" id="1123043"/>
    <lineage>
        <taxon>Bacteria</taxon>
        <taxon>Pseudomonadati</taxon>
        <taxon>Planctomycetota</taxon>
        <taxon>Planctomycetia</taxon>
        <taxon>Gemmatales</taxon>
        <taxon>Gemmataceae</taxon>
    </lineage>
</organism>
<dbReference type="GO" id="GO:0015990">
    <property type="term" value="P:electron transport coupled proton transport"/>
    <property type="evidence" value="ECO:0007669"/>
    <property type="project" value="TreeGrafter"/>
</dbReference>
<feature type="domain" description="NADH:ubiquinone oxidoreductase chain 4 N-terminal" evidence="11">
    <location>
        <begin position="107"/>
        <end position="161"/>
    </location>
</feature>
<dbReference type="GO" id="GO:0048039">
    <property type="term" value="F:ubiquinone binding"/>
    <property type="evidence" value="ECO:0007669"/>
    <property type="project" value="TreeGrafter"/>
</dbReference>
<evidence type="ECO:0000256" key="8">
    <source>
        <dbReference type="RuleBase" id="RU000320"/>
    </source>
</evidence>
<keyword evidence="3 8" id="KW-0812">Transmembrane</keyword>
<evidence type="ECO:0000256" key="1">
    <source>
        <dbReference type="ARBA" id="ARBA00004127"/>
    </source>
</evidence>
<feature type="transmembrane region" description="Helical" evidence="9">
    <location>
        <begin position="6"/>
        <end position="25"/>
    </location>
</feature>
<dbReference type="InterPro" id="IPR003918">
    <property type="entry name" value="NADH_UbQ_OxRdtase"/>
</dbReference>
<feature type="transmembrane region" description="Helical" evidence="9">
    <location>
        <begin position="151"/>
        <end position="170"/>
    </location>
</feature>
<feature type="domain" description="NADH:quinone oxidoreductase/Mrp antiporter transmembrane" evidence="10">
    <location>
        <begin position="170"/>
        <end position="225"/>
    </location>
</feature>
<feature type="transmembrane region" description="Helical" evidence="9">
    <location>
        <begin position="541"/>
        <end position="561"/>
    </location>
</feature>
<dbReference type="PRINTS" id="PR01437">
    <property type="entry name" value="NUOXDRDTASE4"/>
</dbReference>
<evidence type="ECO:0000256" key="9">
    <source>
        <dbReference type="SAM" id="Phobius"/>
    </source>
</evidence>
<dbReference type="KEGG" id="tsph:KIH39_04830"/>
<dbReference type="PANTHER" id="PTHR43507:SF1">
    <property type="entry name" value="NADH-UBIQUINONE OXIDOREDUCTASE CHAIN 4"/>
    <property type="match status" value="1"/>
</dbReference>
<evidence type="ECO:0000256" key="7">
    <source>
        <dbReference type="ARBA" id="ARBA00023136"/>
    </source>
</evidence>
<dbReference type="InterPro" id="IPR001750">
    <property type="entry name" value="ND/Mrp_TM"/>
</dbReference>
<dbReference type="InterPro" id="IPR010227">
    <property type="entry name" value="NADH_Q_OxRdtase_chainM/4"/>
</dbReference>